<gene>
    <name evidence="3" type="ORF">BLTE_26740</name>
</gene>
<evidence type="ECO:0000313" key="4">
    <source>
        <dbReference type="Proteomes" id="UP000266934"/>
    </source>
</evidence>
<dbReference type="Gene3D" id="3.40.50.300">
    <property type="entry name" value="P-loop containing nucleotide triphosphate hydrolases"/>
    <property type="match status" value="2"/>
</dbReference>
<keyword evidence="1" id="KW-0175">Coiled coil</keyword>
<feature type="coiled-coil region" evidence="1">
    <location>
        <begin position="577"/>
        <end position="621"/>
    </location>
</feature>
<reference evidence="3 4" key="1">
    <citation type="submission" date="2018-08" db="EMBL/GenBank/DDBJ databases">
        <title>Complete genome sequencing of Blastochloris tepida GI.</title>
        <authorList>
            <person name="Tsukatani Y."/>
            <person name="Mori H."/>
        </authorList>
    </citation>
    <scope>NUCLEOTIDE SEQUENCE [LARGE SCALE GENOMIC DNA]</scope>
    <source>
        <strain evidence="3 4">GI</strain>
    </source>
</reference>
<dbReference type="OrthoDB" id="9764467at2"/>
<evidence type="ECO:0000313" key="3">
    <source>
        <dbReference type="EMBL" id="BBF93989.1"/>
    </source>
</evidence>
<feature type="domain" description="YhaN AAA" evidence="2">
    <location>
        <begin position="1"/>
        <end position="206"/>
    </location>
</feature>
<proteinExistence type="predicted"/>
<dbReference type="EMBL" id="AP018907">
    <property type="protein sequence ID" value="BBF93989.1"/>
    <property type="molecule type" value="Genomic_DNA"/>
</dbReference>
<dbReference type="SUPFAM" id="SSF52540">
    <property type="entry name" value="P-loop containing nucleoside triphosphate hydrolases"/>
    <property type="match status" value="1"/>
</dbReference>
<dbReference type="InterPro" id="IPR027417">
    <property type="entry name" value="P-loop_NTPase"/>
</dbReference>
<dbReference type="InterPro" id="IPR038734">
    <property type="entry name" value="YhaN_AAA"/>
</dbReference>
<name>A0A348G356_9HYPH</name>
<protein>
    <recommendedName>
        <fullName evidence="2">YhaN AAA domain-containing protein</fullName>
    </recommendedName>
</protein>
<evidence type="ECO:0000256" key="1">
    <source>
        <dbReference type="SAM" id="Coils"/>
    </source>
</evidence>
<feature type="coiled-coil region" evidence="1">
    <location>
        <begin position="492"/>
        <end position="519"/>
    </location>
</feature>
<keyword evidence="4" id="KW-1185">Reference proteome</keyword>
<dbReference type="Proteomes" id="UP000266934">
    <property type="component" value="Chromosome"/>
</dbReference>
<dbReference type="AlphaFoldDB" id="A0A348G356"/>
<evidence type="ECO:0000259" key="2">
    <source>
        <dbReference type="Pfam" id="PF13514"/>
    </source>
</evidence>
<sequence length="1155" mass="123179">MRFSALGLDRYGCFTGRRLDFDPRARLTVIVGANEAGKSTALAAVADALFGIEERSRFSFLHDYKSMRLSAEVAGGDGRTLAFARLKRRAATLVDPASDAPLADDCLAPFLGAHDRRAFLEIYGLDQARLREGGRKLLAGGGDLADTLLAAAPGLGRIAALRDRLRDGAAQIFNPDRRNANAAFYRALDRRTKAQRLIRDTELRVEDARALREGADSAAKARAAAVAAEIEAALALSRAQTLVLAARELRTIDGELAARTALGPLPEVPAGFVARARKALADLAPAQEAMARAGSEEAAAREALAAIAVDDAILALAEAVEALEDERAAVEKELKSLPNRRTEATEARAKLERIAKGLDLPDVDALRARMPGPPLFARAERLAGRLAAAATRTETLEGERAKLAQQRRKAEEARAGLGHVADPTPVRRRLDALDGAEERERALVTLDRKLAAGQAALTERTVRLGLAIAGPDALATLALPAPAAAEAALRGVRASQEALSRQNEILSQLSEQLALTEARHAALTAGRPAPTESVIAAARRSRDDLWAALRPVAMGERAASDTDRDAALRLEPAIAAADRLADERQTETQRLAELAQIELKIAETKAQIEATRQRAAEATAQAEASAAAWQALWAASGVTLPADETALAVLREAAAILTARDALGQEAAACEVQREAVRFERAEIDRLRLDLGLPALGAAPTRMADLREVVADLERRFGQARAQDHAFALLDRQAADIAERTDALSAEIAALSAEAADLFPHLAIRPGASHAEARAALDLWRETPALDEALGTAEHRIAGIERDEAAFAARVEELLQRAGETPAGEDMFAAARRLRARLDQARQARTKADAATDMLAKRQEAMAAATAGLARAQAAMAAIFAATNIDDAEVLGPLLDRLDQAAAIDARLAEARARLAGQCDGRSEDDVRAAIAGQDAEMLARAVAEAKAAHDLARAARDRAIEADTEARTAKEAMEQREGAAAAAQEAQDAVAEIAQAVERFTRDHVAARLLSAAMDRYRAQHQSPIVERASRLFGMLTCGRWNGIGIDYDQDPPHLATLRDGRLHAVDALSEGTADQLFLALRIAAIEEHARRAAPLPFIADDILVSFDEARTESGLQALAELGALTQVIVFTHHEHVATSAERVLADAASIIRL</sequence>
<dbReference type="Pfam" id="PF13514">
    <property type="entry name" value="AAA_27"/>
    <property type="match status" value="1"/>
</dbReference>
<dbReference type="PANTHER" id="PTHR41259:SF1">
    <property type="entry name" value="DOUBLE-STRAND BREAK REPAIR RAD50 ATPASE, PUTATIVE-RELATED"/>
    <property type="match status" value="1"/>
</dbReference>
<feature type="coiled-coil region" evidence="1">
    <location>
        <begin position="313"/>
        <end position="340"/>
    </location>
</feature>
<accession>A0A348G356</accession>
<organism evidence="3 4">
    <name type="scientific">Blastochloris tepida</name>
    <dbReference type="NCBI Taxonomy" id="2233851"/>
    <lineage>
        <taxon>Bacteria</taxon>
        <taxon>Pseudomonadati</taxon>
        <taxon>Pseudomonadota</taxon>
        <taxon>Alphaproteobacteria</taxon>
        <taxon>Hyphomicrobiales</taxon>
        <taxon>Blastochloridaceae</taxon>
        <taxon>Blastochloris</taxon>
    </lineage>
</organism>
<feature type="coiled-coil region" evidence="1">
    <location>
        <begin position="970"/>
        <end position="1004"/>
    </location>
</feature>
<dbReference type="KEGG" id="blag:BLTE_26740"/>
<dbReference type="PANTHER" id="PTHR41259">
    <property type="entry name" value="DOUBLE-STRAND BREAK REPAIR RAD50 ATPASE, PUTATIVE-RELATED"/>
    <property type="match status" value="1"/>
</dbReference>